<organism evidence="1 2">
    <name type="scientific">Goodea atripinnis</name>
    <dbReference type="NCBI Taxonomy" id="208336"/>
    <lineage>
        <taxon>Eukaryota</taxon>
        <taxon>Metazoa</taxon>
        <taxon>Chordata</taxon>
        <taxon>Craniata</taxon>
        <taxon>Vertebrata</taxon>
        <taxon>Euteleostomi</taxon>
        <taxon>Actinopterygii</taxon>
        <taxon>Neopterygii</taxon>
        <taxon>Teleostei</taxon>
        <taxon>Neoteleostei</taxon>
        <taxon>Acanthomorphata</taxon>
        <taxon>Ovalentaria</taxon>
        <taxon>Atherinomorphae</taxon>
        <taxon>Cyprinodontiformes</taxon>
        <taxon>Goodeidae</taxon>
        <taxon>Goodea</taxon>
    </lineage>
</organism>
<comment type="caution">
    <text evidence="1">The sequence shown here is derived from an EMBL/GenBank/DDBJ whole genome shotgun (WGS) entry which is preliminary data.</text>
</comment>
<evidence type="ECO:0000313" key="1">
    <source>
        <dbReference type="EMBL" id="MEQ2182390.1"/>
    </source>
</evidence>
<accession>A0ABV0PG01</accession>
<sequence>MMGSTFLITPYFDPRKLNSELLVPSLLSPWDDELNLTLVLERLTQRLSLDSHTSSSTRPQPGLLWPQLSRGPAPFHLSSCSRATDPKRIADVFSRAFSSLVSEGRSPAHLLIFSQNSAGFPSERIQSYIILRWLENCHFA</sequence>
<keyword evidence="2" id="KW-1185">Reference proteome</keyword>
<gene>
    <name evidence="1" type="ORF">GOODEAATRI_021868</name>
</gene>
<name>A0ABV0PG01_9TELE</name>
<evidence type="ECO:0000313" key="2">
    <source>
        <dbReference type="Proteomes" id="UP001476798"/>
    </source>
</evidence>
<reference evidence="1 2" key="1">
    <citation type="submission" date="2021-06" db="EMBL/GenBank/DDBJ databases">
        <authorList>
            <person name="Palmer J.M."/>
        </authorList>
    </citation>
    <scope>NUCLEOTIDE SEQUENCE [LARGE SCALE GENOMIC DNA]</scope>
    <source>
        <strain evidence="1 2">GA_2019</strain>
        <tissue evidence="1">Muscle</tissue>
    </source>
</reference>
<dbReference type="Proteomes" id="UP001476798">
    <property type="component" value="Unassembled WGS sequence"/>
</dbReference>
<dbReference type="EMBL" id="JAHRIO010072142">
    <property type="protein sequence ID" value="MEQ2182390.1"/>
    <property type="molecule type" value="Genomic_DNA"/>
</dbReference>
<proteinExistence type="predicted"/>
<protein>
    <submittedName>
        <fullName evidence="1">Uncharacterized protein</fullName>
    </submittedName>
</protein>